<dbReference type="NCBIfam" id="TIGR01662">
    <property type="entry name" value="HAD-SF-IIIA"/>
    <property type="match status" value="1"/>
</dbReference>
<sequence>MTKTEAKGKTMIKQFKPTWMIDAIYNITPAQLRAKGIKAVFTDLDNTLIAWDNPDGTPELKKWLHALQDAGIPVVVVSNNSHDRVAKALKALDLPFVSRALKPLPTGIHKARHQLGLRQSEVVMVGDQYITDMWASRMAGVASILVRPLVETDAWNTRINRFFERFIKMCLAHRYPTMHFQKELK</sequence>
<dbReference type="CDD" id="cd16416">
    <property type="entry name" value="HAD_BsYqeG-like"/>
    <property type="match status" value="1"/>
</dbReference>
<protein>
    <submittedName>
        <fullName evidence="1">YqeG family HAD IIIA-type phosphatase</fullName>
    </submittedName>
</protein>
<dbReference type="RefSeq" id="WP_223876660.1">
    <property type="nucleotide sequence ID" value="NZ_BJDJ01000016.1"/>
</dbReference>
<name>A0ABW1RZQ7_9LACO</name>
<dbReference type="Pfam" id="PF00702">
    <property type="entry name" value="Hydrolase"/>
    <property type="match status" value="1"/>
</dbReference>
<evidence type="ECO:0000313" key="1">
    <source>
        <dbReference type="EMBL" id="MFC6180871.1"/>
    </source>
</evidence>
<dbReference type="EMBL" id="JBHSSC010000017">
    <property type="protein sequence ID" value="MFC6180871.1"/>
    <property type="molecule type" value="Genomic_DNA"/>
</dbReference>
<dbReference type="Gene3D" id="3.40.50.1000">
    <property type="entry name" value="HAD superfamily/HAD-like"/>
    <property type="match status" value="1"/>
</dbReference>
<dbReference type="SUPFAM" id="SSF56784">
    <property type="entry name" value="HAD-like"/>
    <property type="match status" value="1"/>
</dbReference>
<dbReference type="InterPro" id="IPR023214">
    <property type="entry name" value="HAD_sf"/>
</dbReference>
<evidence type="ECO:0000313" key="2">
    <source>
        <dbReference type="Proteomes" id="UP001596282"/>
    </source>
</evidence>
<organism evidence="1 2">
    <name type="scientific">Lactiplantibacillus daowaiensis</name>
    <dbReference type="NCBI Taxonomy" id="2559918"/>
    <lineage>
        <taxon>Bacteria</taxon>
        <taxon>Bacillati</taxon>
        <taxon>Bacillota</taxon>
        <taxon>Bacilli</taxon>
        <taxon>Lactobacillales</taxon>
        <taxon>Lactobacillaceae</taxon>
        <taxon>Lactiplantibacillus</taxon>
    </lineage>
</organism>
<dbReference type="InterPro" id="IPR010021">
    <property type="entry name" value="PGPP1/Gep4"/>
</dbReference>
<reference evidence="2" key="1">
    <citation type="journal article" date="2019" name="Int. J. Syst. Evol. Microbiol.">
        <title>The Global Catalogue of Microorganisms (GCM) 10K type strain sequencing project: providing services to taxonomists for standard genome sequencing and annotation.</title>
        <authorList>
            <consortium name="The Broad Institute Genomics Platform"/>
            <consortium name="The Broad Institute Genome Sequencing Center for Infectious Disease"/>
            <person name="Wu L."/>
            <person name="Ma J."/>
        </authorList>
    </citation>
    <scope>NUCLEOTIDE SEQUENCE [LARGE SCALE GENOMIC DNA]</scope>
    <source>
        <strain evidence="2">CCM 8933</strain>
    </source>
</reference>
<comment type="caution">
    <text evidence="1">The sequence shown here is derived from an EMBL/GenBank/DDBJ whole genome shotgun (WGS) entry which is preliminary data.</text>
</comment>
<proteinExistence type="predicted"/>
<dbReference type="InterPro" id="IPR006439">
    <property type="entry name" value="HAD-SF_hydro_IA"/>
</dbReference>
<dbReference type="NCBIfam" id="TIGR01668">
    <property type="entry name" value="YqeG_hyp_ppase"/>
    <property type="match status" value="1"/>
</dbReference>
<dbReference type="InterPro" id="IPR006549">
    <property type="entry name" value="HAD-SF_hydro_IIIA"/>
</dbReference>
<dbReference type="NCBIfam" id="TIGR01549">
    <property type="entry name" value="HAD-SF-IA-v1"/>
    <property type="match status" value="1"/>
</dbReference>
<keyword evidence="2" id="KW-1185">Reference proteome</keyword>
<dbReference type="InterPro" id="IPR036412">
    <property type="entry name" value="HAD-like_sf"/>
</dbReference>
<gene>
    <name evidence="1" type="ORF">ACFP5Y_06540</name>
</gene>
<dbReference type="Proteomes" id="UP001596282">
    <property type="component" value="Unassembled WGS sequence"/>
</dbReference>
<accession>A0ABW1RZQ7</accession>